<dbReference type="FunFam" id="3.60.15.10:FF:000008">
    <property type="entry name" value="Cleavage and polyadenylation specificity factor subunit 2"/>
    <property type="match status" value="1"/>
</dbReference>
<name>A0A0L0DFT3_THETB</name>
<dbReference type="SUPFAM" id="SSF56281">
    <property type="entry name" value="Metallo-hydrolase/oxidoreductase"/>
    <property type="match status" value="1"/>
</dbReference>
<dbReference type="PANTHER" id="PTHR45922">
    <property type="entry name" value="CLEAVAGE AND POLYADENYLATION SPECIFICITY FACTOR SUBUNIT 2"/>
    <property type="match status" value="1"/>
</dbReference>
<comment type="similarity">
    <text evidence="2 6">Belongs to the metallo-beta-lactamase superfamily. RNA-metabolizing metallo-beta-lactamase-like family. CPSF2/YSH1 subfamily.</text>
</comment>
<dbReference type="GO" id="GO:0003723">
    <property type="term" value="F:RNA binding"/>
    <property type="evidence" value="ECO:0007669"/>
    <property type="project" value="UniProtKB-KW"/>
</dbReference>
<dbReference type="InterPro" id="IPR025069">
    <property type="entry name" value="Cpsf2_C"/>
</dbReference>
<dbReference type="Proteomes" id="UP000054408">
    <property type="component" value="Unassembled WGS sequence"/>
</dbReference>
<dbReference type="eggNOG" id="KOG1135">
    <property type="taxonomic scope" value="Eukaryota"/>
</dbReference>
<evidence type="ECO:0000256" key="7">
    <source>
        <dbReference type="SAM" id="MobiDB-lite"/>
    </source>
</evidence>
<dbReference type="STRING" id="461836.A0A0L0DFT3"/>
<accession>A0A0L0DFT3</accession>
<evidence type="ECO:0000259" key="8">
    <source>
        <dbReference type="SMART" id="SM01027"/>
    </source>
</evidence>
<evidence type="ECO:0000256" key="3">
    <source>
        <dbReference type="ARBA" id="ARBA00022664"/>
    </source>
</evidence>
<feature type="domain" description="Beta-Casp" evidence="8">
    <location>
        <begin position="250"/>
        <end position="373"/>
    </location>
</feature>
<dbReference type="InterPro" id="IPR036866">
    <property type="entry name" value="RibonucZ/Hydroxyglut_hydro"/>
</dbReference>
<dbReference type="Gene3D" id="3.60.15.10">
    <property type="entry name" value="Ribonuclease Z/Hydroxyacylglutathione hydrolase-like"/>
    <property type="match status" value="1"/>
</dbReference>
<feature type="region of interest" description="Disordered" evidence="7">
    <location>
        <begin position="491"/>
        <end position="517"/>
    </location>
</feature>
<dbReference type="RefSeq" id="XP_013756493.1">
    <property type="nucleotide sequence ID" value="XM_013901039.1"/>
</dbReference>
<dbReference type="InterPro" id="IPR011108">
    <property type="entry name" value="RMMBL"/>
</dbReference>
<dbReference type="InterPro" id="IPR001279">
    <property type="entry name" value="Metallo-B-lactamas"/>
</dbReference>
<dbReference type="EMBL" id="GL349464">
    <property type="protein sequence ID" value="KNC51026.1"/>
    <property type="molecule type" value="Genomic_DNA"/>
</dbReference>
<feature type="compositionally biased region" description="Polar residues" evidence="7">
    <location>
        <begin position="491"/>
        <end position="500"/>
    </location>
</feature>
<keyword evidence="5 6" id="KW-0539">Nucleus</keyword>
<evidence type="ECO:0000313" key="10">
    <source>
        <dbReference type="Proteomes" id="UP000054408"/>
    </source>
</evidence>
<evidence type="ECO:0000256" key="5">
    <source>
        <dbReference type="ARBA" id="ARBA00023242"/>
    </source>
</evidence>
<dbReference type="Pfam" id="PF16661">
    <property type="entry name" value="Lactamase_B_6"/>
    <property type="match status" value="1"/>
</dbReference>
<dbReference type="OMA" id="QSRHNME"/>
<dbReference type="SMART" id="SM01027">
    <property type="entry name" value="Beta-Casp"/>
    <property type="match status" value="1"/>
</dbReference>
<keyword evidence="4 6" id="KW-0694">RNA-binding</keyword>
<sequence>MTSVRFTPLIGAHTDDPLCYLLEIDDTCILLDCGWTDAFDVEMLEPLRQVLPRVNCVLVSHADSAHLGGLPYVVGKMGLDVPIYATLPVYNMGLLHMYDVFLAKDAVSDFDIFSLDDVDTAFDLMVKLKYTQHVTLSRGKASTAPGLESTITITPYAAGRTLGGTVWKITKDTEEVVYAVDYNHKKERHLDGTLLETLTRPSLLISNALGFTSGVGRKRKARDKLLLSSITSTLRSGGNVLLPIDSSLRVLELALLLSQFWQSQKLAQYGLVLYSHSSYSVAMQARSQLEWMSDTLQRLFDESRSNPMDLRYLHIAHSPEDLDALPRPMVILASHPSLEAGPARDLFVQMAPNPANLVVLTQPARRGSLAATLASPAGPPASVALRLHKRIPLQGEELERALRVREQERSEAATAAAAAAAAALNPEDELLDTLETMDMGSDDEGAGGAGSRLASFDLMDTVVGPYGAIVDTSIYARGEYMADANDASGHSFTGGANSKQAEPGQTGAGTNPVHGSSMEAPVDASISGMDLEDPLENRTPTKCISWDADVQIRASILSLDYSGRSDGLSMKKIVEHVEPRRLIVVHGNDAETAAMVEYCKAAGIAKEGVMAPAVGESVDLSSQSASHKIVLQDAMTSHLTYQQVDDYQVAYFDAVVAQPDPHGLPILEPNPDAPGHDPIFVGDVQLNTLRQILAAAGYAVEFTVDKVLVCNDKVGIRKLATGEFAVEGVFCDEYFEIRSLVYEQFRQF</sequence>
<dbReference type="InterPro" id="IPR022712">
    <property type="entry name" value="Beta_Casp"/>
</dbReference>
<dbReference type="Pfam" id="PF10996">
    <property type="entry name" value="Beta-Casp"/>
    <property type="match status" value="1"/>
</dbReference>
<gene>
    <name evidence="9" type="ORF">AMSG_07003</name>
</gene>
<organism evidence="9 10">
    <name type="scientific">Thecamonas trahens ATCC 50062</name>
    <dbReference type="NCBI Taxonomy" id="461836"/>
    <lineage>
        <taxon>Eukaryota</taxon>
        <taxon>Apusozoa</taxon>
        <taxon>Apusomonadida</taxon>
        <taxon>Apusomonadidae</taxon>
        <taxon>Thecamonas</taxon>
    </lineage>
</organism>
<dbReference type="Pfam" id="PF07521">
    <property type="entry name" value="RMMBL"/>
    <property type="match status" value="1"/>
</dbReference>
<evidence type="ECO:0000256" key="6">
    <source>
        <dbReference type="RuleBase" id="RU365006"/>
    </source>
</evidence>
<keyword evidence="10" id="KW-1185">Reference proteome</keyword>
<dbReference type="CDD" id="cd16293">
    <property type="entry name" value="CPSF2-like_MBL-fold"/>
    <property type="match status" value="1"/>
</dbReference>
<protein>
    <recommendedName>
        <fullName evidence="6">Cleavage and polyadenylation specificity factor subunit 2</fullName>
    </recommendedName>
    <alternativeName>
        <fullName evidence="6">Cleavage and polyadenylation specificity factor 100 kDa subunit</fullName>
    </alternativeName>
</protein>
<dbReference type="GO" id="GO:0006398">
    <property type="term" value="P:mRNA 3'-end processing by stem-loop binding and cleavage"/>
    <property type="evidence" value="ECO:0007669"/>
    <property type="project" value="InterPro"/>
</dbReference>
<dbReference type="GeneID" id="25566043"/>
<keyword evidence="3 6" id="KW-0507">mRNA processing</keyword>
<dbReference type="OrthoDB" id="64353at2759"/>
<evidence type="ECO:0000256" key="4">
    <source>
        <dbReference type="ARBA" id="ARBA00022884"/>
    </source>
</evidence>
<evidence type="ECO:0000256" key="2">
    <source>
        <dbReference type="ARBA" id="ARBA00010624"/>
    </source>
</evidence>
<dbReference type="PANTHER" id="PTHR45922:SF1">
    <property type="entry name" value="CLEAVAGE AND POLYADENYLATION SPECIFICITY FACTOR SUBUNIT 2"/>
    <property type="match status" value="1"/>
</dbReference>
<evidence type="ECO:0000256" key="1">
    <source>
        <dbReference type="ARBA" id="ARBA00004123"/>
    </source>
</evidence>
<dbReference type="Pfam" id="PF13299">
    <property type="entry name" value="CPSF100_C"/>
    <property type="match status" value="1"/>
</dbReference>
<proteinExistence type="inferred from homology"/>
<reference evidence="9 10" key="1">
    <citation type="submission" date="2010-05" db="EMBL/GenBank/DDBJ databases">
        <title>The Genome Sequence of Thecamonas trahens ATCC 50062.</title>
        <authorList>
            <consortium name="The Broad Institute Genome Sequencing Platform"/>
            <person name="Russ C."/>
            <person name="Cuomo C."/>
            <person name="Shea T."/>
            <person name="Young S.K."/>
            <person name="Zeng Q."/>
            <person name="Koehrsen M."/>
            <person name="Haas B."/>
            <person name="Borodovsky M."/>
            <person name="Guigo R."/>
            <person name="Alvarado L."/>
            <person name="Berlin A."/>
            <person name="Bochicchio J."/>
            <person name="Borenstein D."/>
            <person name="Chapman S."/>
            <person name="Chen Z."/>
            <person name="Freedman E."/>
            <person name="Gellesch M."/>
            <person name="Goldberg J."/>
            <person name="Griggs A."/>
            <person name="Gujja S."/>
            <person name="Heilman E."/>
            <person name="Heiman D."/>
            <person name="Hepburn T."/>
            <person name="Howarth C."/>
            <person name="Jen D."/>
            <person name="Larson L."/>
            <person name="Mehta T."/>
            <person name="Park D."/>
            <person name="Pearson M."/>
            <person name="Roberts A."/>
            <person name="Saif S."/>
            <person name="Shenoy N."/>
            <person name="Sisk P."/>
            <person name="Stolte C."/>
            <person name="Sykes S."/>
            <person name="Thomson T."/>
            <person name="Walk T."/>
            <person name="White J."/>
            <person name="Yandava C."/>
            <person name="Burger G."/>
            <person name="Gray M.W."/>
            <person name="Holland P.W.H."/>
            <person name="King N."/>
            <person name="Lang F.B.F."/>
            <person name="Roger A.J."/>
            <person name="Ruiz-Trillo I."/>
            <person name="Lander E."/>
            <person name="Nusbaum C."/>
        </authorList>
    </citation>
    <scope>NUCLEOTIDE SEQUENCE [LARGE SCALE GENOMIC DNA]</scope>
    <source>
        <strain evidence="9 10">ATCC 50062</strain>
    </source>
</reference>
<dbReference type="InterPro" id="IPR035639">
    <property type="entry name" value="CPSF2_MBL"/>
</dbReference>
<evidence type="ECO:0000313" key="9">
    <source>
        <dbReference type="EMBL" id="KNC51026.1"/>
    </source>
</evidence>
<comment type="subcellular location">
    <subcellularLocation>
        <location evidence="1 6">Nucleus</location>
    </subcellularLocation>
</comment>
<dbReference type="InterPro" id="IPR027075">
    <property type="entry name" value="CPSF2"/>
</dbReference>
<dbReference type="AlphaFoldDB" id="A0A0L0DFT3"/>
<dbReference type="GO" id="GO:0005847">
    <property type="term" value="C:mRNA cleavage and polyadenylation specificity factor complex"/>
    <property type="evidence" value="ECO:0007669"/>
    <property type="project" value="InterPro"/>
</dbReference>